<dbReference type="EMBL" id="JAIFZO010000002">
    <property type="protein sequence ID" value="MCX4233807.1"/>
    <property type="molecule type" value="Genomic_DNA"/>
</dbReference>
<reference evidence="3" key="1">
    <citation type="journal article" date="2022" name="bioRxiv">
        <title>Discovery and biosynthetic assessment of Streptomyces ortus sp nov. isolated from a deep-sea sponge.</title>
        <authorList>
            <person name="Williams S.E."/>
        </authorList>
    </citation>
    <scope>NUCLEOTIDE SEQUENCE</scope>
    <source>
        <strain evidence="3">A15ISP2-DRY2</strain>
    </source>
</reference>
<evidence type="ECO:0000313" key="4">
    <source>
        <dbReference type="Proteomes" id="UP001165590"/>
    </source>
</evidence>
<keyword evidence="4" id="KW-1185">Reference proteome</keyword>
<dbReference type="InterPro" id="IPR011009">
    <property type="entry name" value="Kinase-like_dom_sf"/>
</dbReference>
<gene>
    <name evidence="3" type="ORF">K3769_13685</name>
</gene>
<protein>
    <recommendedName>
        <fullName evidence="5">Aminoglycoside phosphotransferase domain-containing protein</fullName>
    </recommendedName>
</protein>
<evidence type="ECO:0000256" key="2">
    <source>
        <dbReference type="SAM" id="MobiDB-lite"/>
    </source>
</evidence>
<dbReference type="Proteomes" id="UP001165590">
    <property type="component" value="Unassembled WGS sequence"/>
</dbReference>
<feature type="region of interest" description="Disordered" evidence="2">
    <location>
        <begin position="1"/>
        <end position="25"/>
    </location>
</feature>
<dbReference type="InterPro" id="IPR019734">
    <property type="entry name" value="TPR_rpt"/>
</dbReference>
<dbReference type="SUPFAM" id="SSF56112">
    <property type="entry name" value="Protein kinase-like (PK-like)"/>
    <property type="match status" value="1"/>
</dbReference>
<name>A0ABT3V2H7_9ACTN</name>
<dbReference type="RefSeq" id="WP_267026708.1">
    <property type="nucleotide sequence ID" value="NZ_JAIFZO010000002.1"/>
</dbReference>
<dbReference type="PROSITE" id="PS50005">
    <property type="entry name" value="TPR"/>
    <property type="match status" value="1"/>
</dbReference>
<evidence type="ECO:0008006" key="5">
    <source>
        <dbReference type="Google" id="ProtNLM"/>
    </source>
</evidence>
<dbReference type="Gene3D" id="1.25.40.10">
    <property type="entry name" value="Tetratricopeptide repeat domain"/>
    <property type="match status" value="1"/>
</dbReference>
<evidence type="ECO:0000313" key="3">
    <source>
        <dbReference type="EMBL" id="MCX4233807.1"/>
    </source>
</evidence>
<evidence type="ECO:0000256" key="1">
    <source>
        <dbReference type="PROSITE-ProRule" id="PRU00339"/>
    </source>
</evidence>
<accession>A0ABT3V2H7</accession>
<feature type="repeat" description="TPR" evidence="1">
    <location>
        <begin position="643"/>
        <end position="676"/>
    </location>
</feature>
<comment type="caution">
    <text evidence="3">The sequence shown here is derived from an EMBL/GenBank/DDBJ whole genome shotgun (WGS) entry which is preliminary data.</text>
</comment>
<keyword evidence="1" id="KW-0802">TPR repeat</keyword>
<sequence>MTDSDRPTGQAPQPSPLDIITSDLHTHGVPLPGDLSRAMRKCVRPARLDAVIADPAPDDLVRAWKATEQHRNKEPREVVWIPLLHMFREHFSRPGPGLDDALRAAGMHLMATRREVTVQLGSRYFHLGQKLFMDGQREPGRFLLREAVRTLEWVDRNGQRMPIARRCAWNGQLAIARVLLARERDEADPEAVDLLRRAEDHSAFAEQGDKSEEHFAYRAEIHLRLFRAERTPAHLERAYSILRGLRRPPASRRLRATRADVLAGLGLVRLRSGQFDEGLRLLRDAEEAYTDAQETAGPPNALGAHPGYLLARRGQVRHQLYRFDVDVVGRRASARLEDALSDLLAPEAAEHMSERVIAAALLDRSRVRQRRRDRAGSAADLDLARALLGTSPESARLAAQVRVQELDESVDRAVEDRDTDAVRRLAREIIRLPSDAPIPSAALARACRSVVAGDGIDRSRLLLEDALERIETDVIHPHLSPPGHRHVAGHAALIARMLARTEEEVAPATLDRALTLYRITFDALDSPAGTDAYADAGACALDLAKALAVGDDTDSEDASGLLREAVDWLEKSLAKARNPSSVVRPNYDPAIVHSRLGEAALRSYSLNPSERMLELAIKNLEESLALESLDVEAVDLRPERDRTAILGHLGDAYYRRGTRNRDAEDFERALALKEETYTDGNRARENRSLAAAAAERLHRITADDTQLTRSAGYALQAAVCDPAWPWPVLQLADLAAHHGTLDPSRLLGLPPAFLSAPLLSGDRSELLAHAAGLAARNREFAASVLGGQRRSGEQGVFVLNDGHRLIEQTIVLKRLAAGEAAREWEWTQRLRQWLTDRNAPVHWQLPEPLGLVPLEAPHEQDAVYVMRRMQGRLLGATVTDRLTGRGEDPLPHFAEALRYLAAFQAWRVFDDADTPRTATAQHARDWAAQVTKACDKLDASLGLRKALLDLVQPLGALGRPVVAKKDPHPGNWILTPHDGLVLIDVESDKTLPLLQEAVTVIDDLPLLPFDEEGWALREELHDTYLAALDEFGLPVPRAAEVLADSLEALTVFHAVKGIGRIRRWSDDVSSFTLSLRGAQDEHYWSVLDHLAAHGRDETARAFCRLFLAEVQRDRTTTG</sequence>
<proteinExistence type="predicted"/>
<dbReference type="InterPro" id="IPR011990">
    <property type="entry name" value="TPR-like_helical_dom_sf"/>
</dbReference>
<organism evidence="3 4">
    <name type="scientific">Streptomyces ortus</name>
    <dbReference type="NCBI Taxonomy" id="2867268"/>
    <lineage>
        <taxon>Bacteria</taxon>
        <taxon>Bacillati</taxon>
        <taxon>Actinomycetota</taxon>
        <taxon>Actinomycetes</taxon>
        <taxon>Kitasatosporales</taxon>
        <taxon>Streptomycetaceae</taxon>
        <taxon>Streptomyces</taxon>
    </lineage>
</organism>